<dbReference type="EMBL" id="CACRSR010000010">
    <property type="protein sequence ID" value="VYS85412.1"/>
    <property type="molecule type" value="Genomic_DNA"/>
</dbReference>
<evidence type="ECO:0000256" key="2">
    <source>
        <dbReference type="ARBA" id="ARBA00022747"/>
    </source>
</evidence>
<dbReference type="Gene3D" id="3.90.220.20">
    <property type="entry name" value="DNA methylase specificity domains"/>
    <property type="match status" value="2"/>
</dbReference>
<evidence type="ECO:0000259" key="4">
    <source>
        <dbReference type="Pfam" id="PF01420"/>
    </source>
</evidence>
<keyword evidence="2" id="KW-0680">Restriction system</keyword>
<reference evidence="5" key="1">
    <citation type="submission" date="2019-11" db="EMBL/GenBank/DDBJ databases">
        <authorList>
            <person name="Feng L."/>
        </authorList>
    </citation>
    <scope>NUCLEOTIDE SEQUENCE</scope>
    <source>
        <strain evidence="5">BAdolescentisLFYP80</strain>
    </source>
</reference>
<dbReference type="GO" id="GO:0009307">
    <property type="term" value="P:DNA restriction-modification system"/>
    <property type="evidence" value="ECO:0007669"/>
    <property type="project" value="UniProtKB-KW"/>
</dbReference>
<gene>
    <name evidence="5" type="ORF">BALFYP80_00636</name>
</gene>
<accession>A0A6N2RX37</accession>
<dbReference type="GO" id="GO:0003677">
    <property type="term" value="F:DNA binding"/>
    <property type="evidence" value="ECO:0007669"/>
    <property type="project" value="UniProtKB-KW"/>
</dbReference>
<sequence>MTDKPQFVGKKVTIGELGKTQSGGTPSSKHPEFFNGSIPWIGTTALNGKFLGKNDAVKLITEEAVAKSATKIVPEKSIMVGIRVGVGKVAINAVPMCTSQDIVSIVGIDEASWNKEYISLALQYKAPLLAAQAQGATIAGITSKTLKAIEIPAIPINEQNRVVDILRKLENQVGFVRKQLCGLDALVKSRFIEMFGDPIRNPLRMSVSSVEELAAPIKNSMKAGPFGSALKKEVYAESGYKVYGQEQVISGNQFLGNYYIDKEKYEQLNSCKVMPGDVLISLVGTVGKVLILSEDCQPGIINPRLVKITFDKRKIFPEYFAIAFSLESVRSSLLGRAHGQTMNVLNLGMIKKLKLPVPPISRQKEYLNFVAQVDKSRFGGMLRLLNSLSGIMHASFFSVADTD</sequence>
<evidence type="ECO:0000313" key="5">
    <source>
        <dbReference type="EMBL" id="VYS85412.1"/>
    </source>
</evidence>
<dbReference type="InterPro" id="IPR000055">
    <property type="entry name" value="Restrct_endonuc_typeI_TRD"/>
</dbReference>
<dbReference type="InterPro" id="IPR052021">
    <property type="entry name" value="Type-I_RS_S_subunit"/>
</dbReference>
<evidence type="ECO:0000256" key="3">
    <source>
        <dbReference type="ARBA" id="ARBA00023125"/>
    </source>
</evidence>
<evidence type="ECO:0000256" key="1">
    <source>
        <dbReference type="ARBA" id="ARBA00010923"/>
    </source>
</evidence>
<feature type="domain" description="Type I restriction modification DNA specificity" evidence="4">
    <location>
        <begin position="231"/>
        <end position="375"/>
    </location>
</feature>
<dbReference type="Pfam" id="PF01420">
    <property type="entry name" value="Methylase_S"/>
    <property type="match status" value="2"/>
</dbReference>
<protein>
    <submittedName>
        <fullName evidence="5">EcoKI restriction-modification system protein HsdS</fullName>
    </submittedName>
</protein>
<name>A0A6N2RX37_BIFAD</name>
<comment type="similarity">
    <text evidence="1">Belongs to the type-I restriction system S methylase family.</text>
</comment>
<proteinExistence type="inferred from homology"/>
<dbReference type="InterPro" id="IPR044946">
    <property type="entry name" value="Restrct_endonuc_typeI_TRD_sf"/>
</dbReference>
<dbReference type="RefSeq" id="WP_156567212.1">
    <property type="nucleotide sequence ID" value="NZ_CACRSR010000010.1"/>
</dbReference>
<dbReference type="PANTHER" id="PTHR30408">
    <property type="entry name" value="TYPE-1 RESTRICTION ENZYME ECOKI SPECIFICITY PROTEIN"/>
    <property type="match status" value="1"/>
</dbReference>
<keyword evidence="3" id="KW-0238">DNA-binding</keyword>
<dbReference type="PANTHER" id="PTHR30408:SF12">
    <property type="entry name" value="TYPE I RESTRICTION ENZYME MJAVIII SPECIFICITY SUBUNIT"/>
    <property type="match status" value="1"/>
</dbReference>
<dbReference type="AlphaFoldDB" id="A0A6N2RX37"/>
<dbReference type="CDD" id="cd17513">
    <property type="entry name" value="RMtype1_S_AveSPN6ORF1907P_TRD2-CR2_like"/>
    <property type="match status" value="1"/>
</dbReference>
<feature type="domain" description="Type I restriction modification DNA specificity" evidence="4">
    <location>
        <begin position="10"/>
        <end position="174"/>
    </location>
</feature>
<organism evidence="5">
    <name type="scientific">Bifidobacterium adolescentis</name>
    <dbReference type="NCBI Taxonomy" id="1680"/>
    <lineage>
        <taxon>Bacteria</taxon>
        <taxon>Bacillati</taxon>
        <taxon>Actinomycetota</taxon>
        <taxon>Actinomycetes</taxon>
        <taxon>Bifidobacteriales</taxon>
        <taxon>Bifidobacteriaceae</taxon>
        <taxon>Bifidobacterium</taxon>
    </lineage>
</organism>
<dbReference type="SUPFAM" id="SSF116734">
    <property type="entry name" value="DNA methylase specificity domain"/>
    <property type="match status" value="2"/>
</dbReference>